<name>A0A3B1D2M5_9ZZZZ</name>
<feature type="non-terminal residue" evidence="1">
    <location>
        <position position="1"/>
    </location>
</feature>
<sequence length="85" mass="9850">QATAVPTPWVGLRVVDVWLLSELEPFVGMIEKPDLQYLTCWSCSNWLWSGRVRLEPLELNYKTCLFMVSREQAGRKLTGQLIFFS</sequence>
<protein>
    <submittedName>
        <fullName evidence="1">Uncharacterized protein</fullName>
    </submittedName>
</protein>
<proteinExistence type="predicted"/>
<reference evidence="1" key="1">
    <citation type="submission" date="2018-06" db="EMBL/GenBank/DDBJ databases">
        <authorList>
            <person name="Zhirakovskaya E."/>
        </authorList>
    </citation>
    <scope>NUCLEOTIDE SEQUENCE</scope>
</reference>
<accession>A0A3B1D2M5</accession>
<dbReference type="EMBL" id="UOGI01000044">
    <property type="protein sequence ID" value="VAX29240.1"/>
    <property type="molecule type" value="Genomic_DNA"/>
</dbReference>
<evidence type="ECO:0000313" key="1">
    <source>
        <dbReference type="EMBL" id="VAX29240.1"/>
    </source>
</evidence>
<gene>
    <name evidence="1" type="ORF">MNBD_NITROSPIRAE03-1133</name>
</gene>
<dbReference type="AlphaFoldDB" id="A0A3B1D2M5"/>
<organism evidence="1">
    <name type="scientific">hydrothermal vent metagenome</name>
    <dbReference type="NCBI Taxonomy" id="652676"/>
    <lineage>
        <taxon>unclassified sequences</taxon>
        <taxon>metagenomes</taxon>
        <taxon>ecological metagenomes</taxon>
    </lineage>
</organism>